<organism evidence="7 8">
    <name type="scientific">Pseudosulfitobacter pseudonitzschiae</name>
    <dbReference type="NCBI Taxonomy" id="1402135"/>
    <lineage>
        <taxon>Bacteria</taxon>
        <taxon>Pseudomonadati</taxon>
        <taxon>Pseudomonadota</taxon>
        <taxon>Alphaproteobacteria</taxon>
        <taxon>Rhodobacterales</taxon>
        <taxon>Roseobacteraceae</taxon>
        <taxon>Pseudosulfitobacter</taxon>
    </lineage>
</organism>
<keyword evidence="8" id="KW-1185">Reference proteome</keyword>
<name>A0A221K7X1_9RHOB</name>
<keyword evidence="5 6" id="KW-0472">Membrane</keyword>
<geneLocation type="plasmid" evidence="7 8">
    <name>pSMR1-3</name>
</geneLocation>
<feature type="transmembrane region" description="Helical" evidence="6">
    <location>
        <begin position="195"/>
        <end position="220"/>
    </location>
</feature>
<evidence type="ECO:0000313" key="7">
    <source>
        <dbReference type="EMBL" id="ASM75101.1"/>
    </source>
</evidence>
<evidence type="ECO:0000256" key="6">
    <source>
        <dbReference type="SAM" id="Phobius"/>
    </source>
</evidence>
<accession>A0A221K7X1</accession>
<dbReference type="EMBL" id="CP022418">
    <property type="protein sequence ID" value="ASM75101.1"/>
    <property type="molecule type" value="Genomic_DNA"/>
</dbReference>
<dbReference type="GO" id="GO:0030255">
    <property type="term" value="P:protein secretion by the type IV secretion system"/>
    <property type="evidence" value="ECO:0007669"/>
    <property type="project" value="InterPro"/>
</dbReference>
<dbReference type="AlphaFoldDB" id="A0A221K7X1"/>
<evidence type="ECO:0000313" key="8">
    <source>
        <dbReference type="Proteomes" id="UP000199754"/>
    </source>
</evidence>
<dbReference type="InterPro" id="IPR007688">
    <property type="entry name" value="Conjugal_tfr_TrbL/VirB6"/>
</dbReference>
<comment type="similarity">
    <text evidence="2">Belongs to the TrbL/VirB6 family.</text>
</comment>
<keyword evidence="4 6" id="KW-1133">Transmembrane helix</keyword>
<dbReference type="OrthoDB" id="7854576at2"/>
<reference evidence="7 8" key="1">
    <citation type="submission" date="2017-07" db="EMBL/GenBank/DDBJ databases">
        <title>Genome Sequence of Sulfitobacter pseudonitzschiae Strain SMR1 Isolated from a culture of the Diatom Skeletonema marinoi.</title>
        <authorList>
            <person name="Topel M."/>
            <person name="Pinder M.I.M."/>
            <person name="Johansson O.N."/>
            <person name="Kourtchenko O."/>
            <person name="Godhe A."/>
            <person name="Clarke A.K."/>
        </authorList>
    </citation>
    <scope>NUCLEOTIDE SEQUENCE [LARGE SCALE GENOMIC DNA]</scope>
    <source>
        <strain evidence="7 8">SMR1</strain>
        <plasmid evidence="7 8">pSMR1-3</plasmid>
    </source>
</reference>
<feature type="transmembrane region" description="Helical" evidence="6">
    <location>
        <begin position="232"/>
        <end position="260"/>
    </location>
</feature>
<keyword evidence="7" id="KW-0614">Plasmid</keyword>
<evidence type="ECO:0000256" key="4">
    <source>
        <dbReference type="ARBA" id="ARBA00022989"/>
    </source>
</evidence>
<dbReference type="KEGG" id="spse:SULPSESMR1_04378"/>
<feature type="transmembrane region" description="Helical" evidence="6">
    <location>
        <begin position="163"/>
        <end position="183"/>
    </location>
</feature>
<protein>
    <submittedName>
        <fullName evidence="7">Type IV secretion system protein VirB6</fullName>
    </submittedName>
</protein>
<dbReference type="RefSeq" id="WP_089423113.1">
    <property type="nucleotide sequence ID" value="NZ_CP022418.1"/>
</dbReference>
<feature type="transmembrane region" description="Helical" evidence="6">
    <location>
        <begin position="130"/>
        <end position="157"/>
    </location>
</feature>
<gene>
    <name evidence="7" type="primary">virB6</name>
    <name evidence="7" type="ORF">SULPSESMR1_04378</name>
</gene>
<evidence type="ECO:0000256" key="3">
    <source>
        <dbReference type="ARBA" id="ARBA00022692"/>
    </source>
</evidence>
<sequence length="290" mass="30617">MWQGLYDDFISNLTSQTDAIAGNMSSALTPPLTAAMMLYIILYGIAIIRGSIQEPVLDFAVRGIKLAIIWSLVSSAGEYTSWVGSTINNGISEFINALTGGSGTMPGDSVMVQAHEFADKVQEQYASESWTGVIVGGIIAIVVLVTAFIFAAIAFVVSLLTTFALSIMAGIGPLFICFALFDATRGWFFAWLGQILNFALVKLLVIVLTVLIVSLLGNIYTQTSVLDIGVAWGAYVSGLLCSIIFFFLIPSIASGLSAGAQASTGMLQRSVERNLGIPTRGGTGGSATRT</sequence>
<comment type="subcellular location">
    <subcellularLocation>
        <location evidence="1">Membrane</location>
        <topology evidence="1">Multi-pass membrane protein</topology>
    </subcellularLocation>
</comment>
<keyword evidence="3 6" id="KW-0812">Transmembrane</keyword>
<dbReference type="Proteomes" id="UP000199754">
    <property type="component" value="Plasmid pSMR1-3"/>
</dbReference>
<evidence type="ECO:0000256" key="2">
    <source>
        <dbReference type="ARBA" id="ARBA00007802"/>
    </source>
</evidence>
<dbReference type="GO" id="GO:0016020">
    <property type="term" value="C:membrane"/>
    <property type="evidence" value="ECO:0007669"/>
    <property type="project" value="UniProtKB-SubCell"/>
</dbReference>
<evidence type="ECO:0000256" key="1">
    <source>
        <dbReference type="ARBA" id="ARBA00004141"/>
    </source>
</evidence>
<proteinExistence type="inferred from homology"/>
<evidence type="ECO:0000256" key="5">
    <source>
        <dbReference type="ARBA" id="ARBA00023136"/>
    </source>
</evidence>
<dbReference type="Pfam" id="PF04610">
    <property type="entry name" value="TrbL"/>
    <property type="match status" value="1"/>
</dbReference>